<sequence>MVVDRVADALLRGVEGVSDKVSGALFEPTIRLGVTGLSRAGKTVFITSLIANLIERGRMPGLSPQIETAFLQPQPNDTVARFDYEAHLAALTGPTPHWPEGTRTVSELRLSIKVRPGGLLGGLQGPRTVHLDIVDYPGEWVLDLALLDMDYAAWSHRTMARLAAWGATDTLAELRGVDSAAKHSEPTAQKLAQTYTAALHAARAQGAQDCTPGRFILPGDLAGSPALTFVPLDAPTMARGSLGREMARRYEAYKARVVQPFFRDHFARLDRQIILIDVLGALHAGPRAVDELRVAMADLLGAFKPGRNAFLSRLLMRRRVDKVLFAATKADHLHHTQHAQLTALTSALVQEARARFDFSGARTHAMSIAALRTTSEELRTHGGHELGVVRGHLLDTGKEAALYPGLLPANPDQLLNPARSGAPTWLDAEYNIMRFQPAPNSLRPGAGPPHIRMDRAAEFLLADRLR</sequence>
<dbReference type="eggNOG" id="COG3106">
    <property type="taxonomic scope" value="Bacteria"/>
</dbReference>
<dbReference type="AlphaFoldDB" id="A0A0P1EZ17"/>
<name>A0A0P1EZ17_9RHOB</name>
<dbReference type="Proteomes" id="UP000051298">
    <property type="component" value="Unassembled WGS sequence"/>
</dbReference>
<dbReference type="PANTHER" id="PTHR38605:SF1">
    <property type="entry name" value="ATPASE"/>
    <property type="match status" value="1"/>
</dbReference>
<dbReference type="STRING" id="266809.PM03_05670"/>
<protein>
    <submittedName>
        <fullName evidence="1">Putative ATPase</fullName>
    </submittedName>
</protein>
<dbReference type="PIRSF" id="PIRSF019381">
    <property type="entry name" value="YcjX"/>
    <property type="match status" value="1"/>
</dbReference>
<organism evidence="1 2">
    <name type="scientific">Thalassobacter stenotrophicus</name>
    <dbReference type="NCBI Taxonomy" id="266809"/>
    <lineage>
        <taxon>Bacteria</taxon>
        <taxon>Pseudomonadati</taxon>
        <taxon>Pseudomonadota</taxon>
        <taxon>Alphaproteobacteria</taxon>
        <taxon>Rhodobacterales</taxon>
        <taxon>Roseobacteraceae</taxon>
        <taxon>Thalassobacter</taxon>
    </lineage>
</organism>
<reference evidence="1 2" key="1">
    <citation type="submission" date="2015-09" db="EMBL/GenBank/DDBJ databases">
        <authorList>
            <consortium name="Swine Surveillance"/>
        </authorList>
    </citation>
    <scope>NUCLEOTIDE SEQUENCE [LARGE SCALE GENOMIC DNA]</scope>
    <source>
        <strain evidence="1 2">CECT 5294</strain>
    </source>
</reference>
<accession>A0A0P1EZ17</accession>
<dbReference type="InterPro" id="IPR007413">
    <property type="entry name" value="YcjX-like"/>
</dbReference>
<proteinExistence type="predicted"/>
<evidence type="ECO:0000313" key="1">
    <source>
        <dbReference type="EMBL" id="CUH60364.1"/>
    </source>
</evidence>
<dbReference type="RefSeq" id="WP_058123359.1">
    <property type="nucleotide sequence ID" value="NZ_CYRX01000025.1"/>
</dbReference>
<gene>
    <name evidence="1" type="ORF">THS5294_01653</name>
</gene>
<dbReference type="EMBL" id="CYRX01000025">
    <property type="protein sequence ID" value="CUH60364.1"/>
    <property type="molecule type" value="Genomic_DNA"/>
</dbReference>
<dbReference type="PANTHER" id="PTHR38605">
    <property type="entry name" value="ATPASE-RELATED"/>
    <property type="match status" value="1"/>
</dbReference>
<evidence type="ECO:0000313" key="2">
    <source>
        <dbReference type="Proteomes" id="UP000051298"/>
    </source>
</evidence>
<dbReference type="Pfam" id="PF04317">
    <property type="entry name" value="DUF463"/>
    <property type="match status" value="1"/>
</dbReference>